<dbReference type="Proteomes" id="UP000198945">
    <property type="component" value="Unassembled WGS sequence"/>
</dbReference>
<gene>
    <name evidence="1" type="ORF">SAMN04515654_12165</name>
</gene>
<protein>
    <submittedName>
        <fullName evidence="1">Uncharacterized protein</fullName>
    </submittedName>
</protein>
<sequence length="80" mass="9029">MSNKFEEVFSEHVGNPEEYRNIVKSIMNHYKSAGNGMLSALEFDGVVTADYMLGKAKALNDPELIKMAEKYKKALDENID</sequence>
<reference evidence="1 2" key="1">
    <citation type="submission" date="2016-10" db="EMBL/GenBank/DDBJ databases">
        <authorList>
            <person name="de Groot N.N."/>
        </authorList>
    </citation>
    <scope>NUCLEOTIDE SEQUENCE [LARGE SCALE GENOMIC DNA]</scope>
    <source>
        <strain evidence="1 2">WG7</strain>
    </source>
</reference>
<organism evidence="1 2">
    <name type="scientific">Halanaerobium congolense</name>
    <dbReference type="NCBI Taxonomy" id="54121"/>
    <lineage>
        <taxon>Bacteria</taxon>
        <taxon>Bacillati</taxon>
        <taxon>Bacillota</taxon>
        <taxon>Clostridia</taxon>
        <taxon>Halanaerobiales</taxon>
        <taxon>Halanaerobiaceae</taxon>
        <taxon>Halanaerobium</taxon>
    </lineage>
</organism>
<evidence type="ECO:0000313" key="2">
    <source>
        <dbReference type="Proteomes" id="UP000198945"/>
    </source>
</evidence>
<proteinExistence type="predicted"/>
<dbReference type="EMBL" id="FNEH01000021">
    <property type="protein sequence ID" value="SDI97215.1"/>
    <property type="molecule type" value="Genomic_DNA"/>
</dbReference>
<evidence type="ECO:0000313" key="1">
    <source>
        <dbReference type="EMBL" id="SDI97215.1"/>
    </source>
</evidence>
<accession>A0A1G8PYA9</accession>
<dbReference type="AlphaFoldDB" id="A0A1G8PYA9"/>
<name>A0A1G8PYA9_9FIRM</name>
<dbReference type="RefSeq" id="WP_089716439.1">
    <property type="nucleotide sequence ID" value="NZ_FNEH01000021.1"/>
</dbReference>